<dbReference type="KEGG" id="coh:EAV92_09240"/>
<feature type="transmembrane region" description="Helical" evidence="6">
    <location>
        <begin position="137"/>
        <end position="157"/>
    </location>
</feature>
<dbReference type="Proteomes" id="UP000269097">
    <property type="component" value="Chromosome"/>
</dbReference>
<accession>A0A3G3K4Z1</accession>
<evidence type="ECO:0000256" key="6">
    <source>
        <dbReference type="SAM" id="Phobius"/>
    </source>
</evidence>
<evidence type="ECO:0000256" key="2">
    <source>
        <dbReference type="ARBA" id="ARBA00022448"/>
    </source>
</evidence>
<gene>
    <name evidence="8" type="ORF">EAV92_09240</name>
</gene>
<feature type="transmembrane region" description="Helical" evidence="6">
    <location>
        <begin position="272"/>
        <end position="295"/>
    </location>
</feature>
<dbReference type="SUPFAM" id="SSF103473">
    <property type="entry name" value="MFS general substrate transporter"/>
    <property type="match status" value="1"/>
</dbReference>
<feature type="transmembrane region" description="Helical" evidence="6">
    <location>
        <begin position="20"/>
        <end position="38"/>
    </location>
</feature>
<proteinExistence type="predicted"/>
<reference evidence="8 9" key="1">
    <citation type="submission" date="2018-10" db="EMBL/GenBank/DDBJ databases">
        <title>Genome Sequence of Cohnella sp.</title>
        <authorList>
            <person name="Srinivasan S."/>
            <person name="Kim M.K."/>
        </authorList>
    </citation>
    <scope>NUCLEOTIDE SEQUENCE [LARGE SCALE GENOMIC DNA]</scope>
    <source>
        <strain evidence="8 9">18JY8-7</strain>
    </source>
</reference>
<feature type="transmembrane region" description="Helical" evidence="6">
    <location>
        <begin position="340"/>
        <end position="358"/>
    </location>
</feature>
<evidence type="ECO:0000313" key="8">
    <source>
        <dbReference type="EMBL" id="AYQ75573.1"/>
    </source>
</evidence>
<name>A0A3G3K4Z1_9BACL</name>
<sequence length="376" mass="39441">MLLSPLPGYVKERFQPDNVTISLLTTMFAVSAIAARFMAAYAMKVMHRNVVLMAGLALAAVAIFAYPYATSIPTLLILRAAHGIGFGWASTVVPTMVSQIIPVRRMGEGIGYFGYSTSLAMSVGPALGIQLLEQSGIHVLSELGACAAAVIIPLLLFSRGIPAQPTKKASPDAGGAGSGRMNSMTLLPAALNALLSLIYGGLLGFLGLYGQEIGIPQIGLFFLVSVISIVAVRPIAGRIFDRRGHMAVLIPASFAVMGSMLLLSYAHNLTLVLASALLFGAGFGAIQLTTQAWMLRLAEPRHHGAANSLYYNSIDLGVGAGSLLLGAVAGAAGYAGMYRISAGFMVLFLLAYSAGLLAERKARLRHHANEHVVESV</sequence>
<keyword evidence="4 6" id="KW-1133">Transmembrane helix</keyword>
<evidence type="ECO:0000256" key="4">
    <source>
        <dbReference type="ARBA" id="ARBA00022989"/>
    </source>
</evidence>
<feature type="transmembrane region" description="Helical" evidence="6">
    <location>
        <begin position="248"/>
        <end position="266"/>
    </location>
</feature>
<dbReference type="AlphaFoldDB" id="A0A3G3K4Z1"/>
<dbReference type="InterPro" id="IPR052714">
    <property type="entry name" value="MFS_Exporter"/>
</dbReference>
<dbReference type="PANTHER" id="PTHR23531">
    <property type="entry name" value="QUINOLENE RESISTANCE PROTEIN NORA"/>
    <property type="match status" value="1"/>
</dbReference>
<feature type="transmembrane region" description="Helical" evidence="6">
    <location>
        <begin position="50"/>
        <end position="69"/>
    </location>
</feature>
<dbReference type="GO" id="GO:0022857">
    <property type="term" value="F:transmembrane transporter activity"/>
    <property type="evidence" value="ECO:0007669"/>
    <property type="project" value="InterPro"/>
</dbReference>
<feature type="transmembrane region" description="Helical" evidence="6">
    <location>
        <begin position="189"/>
        <end position="209"/>
    </location>
</feature>
<evidence type="ECO:0000256" key="3">
    <source>
        <dbReference type="ARBA" id="ARBA00022692"/>
    </source>
</evidence>
<dbReference type="InterPro" id="IPR036259">
    <property type="entry name" value="MFS_trans_sf"/>
</dbReference>
<keyword evidence="2" id="KW-0813">Transport</keyword>
<feature type="domain" description="Major facilitator superfamily (MFS) profile" evidence="7">
    <location>
        <begin position="1"/>
        <end position="361"/>
    </location>
</feature>
<keyword evidence="3 6" id="KW-0812">Transmembrane</keyword>
<organism evidence="8 9">
    <name type="scientific">Cohnella candidum</name>
    <dbReference type="NCBI Taxonomy" id="2674991"/>
    <lineage>
        <taxon>Bacteria</taxon>
        <taxon>Bacillati</taxon>
        <taxon>Bacillota</taxon>
        <taxon>Bacilli</taxon>
        <taxon>Bacillales</taxon>
        <taxon>Paenibacillaceae</taxon>
        <taxon>Cohnella</taxon>
    </lineage>
</organism>
<dbReference type="Gene3D" id="1.20.1250.20">
    <property type="entry name" value="MFS general substrate transporter like domains"/>
    <property type="match status" value="1"/>
</dbReference>
<protein>
    <submittedName>
        <fullName evidence="8">MFS transporter</fullName>
    </submittedName>
</protein>
<feature type="transmembrane region" description="Helical" evidence="6">
    <location>
        <begin position="109"/>
        <end position="131"/>
    </location>
</feature>
<dbReference type="InterPro" id="IPR020846">
    <property type="entry name" value="MFS_dom"/>
</dbReference>
<evidence type="ECO:0000256" key="5">
    <source>
        <dbReference type="ARBA" id="ARBA00023136"/>
    </source>
</evidence>
<dbReference type="EMBL" id="CP033433">
    <property type="protein sequence ID" value="AYQ75573.1"/>
    <property type="molecule type" value="Genomic_DNA"/>
</dbReference>
<evidence type="ECO:0000259" key="7">
    <source>
        <dbReference type="PROSITE" id="PS50850"/>
    </source>
</evidence>
<feature type="transmembrane region" description="Helical" evidence="6">
    <location>
        <begin position="316"/>
        <end position="334"/>
    </location>
</feature>
<dbReference type="Pfam" id="PF07690">
    <property type="entry name" value="MFS_1"/>
    <property type="match status" value="1"/>
</dbReference>
<dbReference type="GO" id="GO:0005886">
    <property type="term" value="C:plasma membrane"/>
    <property type="evidence" value="ECO:0007669"/>
    <property type="project" value="UniProtKB-SubCell"/>
</dbReference>
<comment type="subcellular location">
    <subcellularLocation>
        <location evidence="1">Cell membrane</location>
        <topology evidence="1">Multi-pass membrane protein</topology>
    </subcellularLocation>
</comment>
<dbReference type="PROSITE" id="PS50850">
    <property type="entry name" value="MFS"/>
    <property type="match status" value="1"/>
</dbReference>
<keyword evidence="5 6" id="KW-0472">Membrane</keyword>
<feature type="transmembrane region" description="Helical" evidence="6">
    <location>
        <begin position="75"/>
        <end position="97"/>
    </location>
</feature>
<dbReference type="InterPro" id="IPR011701">
    <property type="entry name" value="MFS"/>
</dbReference>
<keyword evidence="9" id="KW-1185">Reference proteome</keyword>
<evidence type="ECO:0000313" key="9">
    <source>
        <dbReference type="Proteomes" id="UP000269097"/>
    </source>
</evidence>
<feature type="transmembrane region" description="Helical" evidence="6">
    <location>
        <begin position="215"/>
        <end position="236"/>
    </location>
</feature>
<evidence type="ECO:0000256" key="1">
    <source>
        <dbReference type="ARBA" id="ARBA00004651"/>
    </source>
</evidence>
<dbReference type="PANTHER" id="PTHR23531:SF2">
    <property type="entry name" value="PERMEASE"/>
    <property type="match status" value="1"/>
</dbReference>